<reference evidence="2 3" key="1">
    <citation type="journal article" date="2021" name="Int. J. Syst. Evol. Microbiol.">
        <title>Reticulibacter mediterranei gen. nov., sp. nov., within the new family Reticulibacteraceae fam. nov., and Ktedonospora formicarum gen. nov., sp. nov., Ktedonobacter robiniae sp. nov., Dictyobacter formicarum sp. nov. and Dictyobacter arantiisoli sp. nov., belonging to the class Ktedonobacteria.</title>
        <authorList>
            <person name="Yabe S."/>
            <person name="Zheng Y."/>
            <person name="Wang C.M."/>
            <person name="Sakai Y."/>
            <person name="Abe K."/>
            <person name="Yokota A."/>
            <person name="Donadio S."/>
            <person name="Cavaletti L."/>
            <person name="Monciardini P."/>
        </authorList>
    </citation>
    <scope>NUCLEOTIDE SEQUENCE [LARGE SCALE GENOMIC DNA]</scope>
    <source>
        <strain evidence="2 3">SOSP1-30</strain>
    </source>
</reference>
<dbReference type="InterPro" id="IPR036938">
    <property type="entry name" value="PAP2/HPO_sf"/>
</dbReference>
<dbReference type="EMBL" id="BNJG01000001">
    <property type="protein sequence ID" value="GHO55338.1"/>
    <property type="molecule type" value="Genomic_DNA"/>
</dbReference>
<dbReference type="SUPFAM" id="SSF48317">
    <property type="entry name" value="Acid phosphatase/Vanadium-dependent haloperoxidase"/>
    <property type="match status" value="1"/>
</dbReference>
<organism evidence="2 3">
    <name type="scientific">Ktedonobacter robiniae</name>
    <dbReference type="NCBI Taxonomy" id="2778365"/>
    <lineage>
        <taxon>Bacteria</taxon>
        <taxon>Bacillati</taxon>
        <taxon>Chloroflexota</taxon>
        <taxon>Ktedonobacteria</taxon>
        <taxon>Ktedonobacterales</taxon>
        <taxon>Ktedonobacteraceae</taxon>
        <taxon>Ktedonobacter</taxon>
    </lineage>
</organism>
<protein>
    <submittedName>
        <fullName evidence="2">Haloperoxidase</fullName>
    </submittedName>
</protein>
<dbReference type="Proteomes" id="UP000654345">
    <property type="component" value="Unassembled WGS sequence"/>
</dbReference>
<comment type="caution">
    <text evidence="2">The sequence shown here is derived from an EMBL/GenBank/DDBJ whole genome shotgun (WGS) entry which is preliminary data.</text>
</comment>
<feature type="domain" description="Phosphatidic acid phosphatase type 2/haloperoxidase" evidence="1">
    <location>
        <begin position="290"/>
        <end position="425"/>
    </location>
</feature>
<accession>A0ABQ3URL1</accession>
<proteinExistence type="predicted"/>
<dbReference type="CDD" id="cd03398">
    <property type="entry name" value="PAP2_haloperoxidase"/>
    <property type="match status" value="1"/>
</dbReference>
<evidence type="ECO:0000313" key="2">
    <source>
        <dbReference type="EMBL" id="GHO55338.1"/>
    </source>
</evidence>
<keyword evidence="3" id="KW-1185">Reference proteome</keyword>
<dbReference type="PANTHER" id="PTHR34599:SF1">
    <property type="entry name" value="PHOSPHATIDIC ACID PHOSPHATASE TYPE 2_HALOPEROXIDASE DOMAIN-CONTAINING PROTEIN"/>
    <property type="match status" value="1"/>
</dbReference>
<sequence length="434" mass="46108">MKKLILILAPFMGIFLGIGSSGIALADSSARVTATGGGGTSEPGAIVIAWNQELLHILQKPGAQPATVHPTRSFAMLHAAIYDSVVSITRDAPAAVFLQNAPPSAQPDAAAATAGHDTLAALYPKMKAALDQLLAGELSKIPDGAGKQEGIQVGHVITERLLAIRAHDGSAATPPPFVPGNQQGNYRPTPPNFAAPVFTHWAKVTPFVLHTAAQFRPGPPPALTSRAYAQALNEVKSLGQNSSKTRTVDQTVAAKFWAGPIWNTWNEVAEKAALFHRTNLERTARLFAALNLSLADSTIAFYDAKYHYHLWRPITAIREANTVGNPLTIGDPTWTPLAITAPDPSYSGAHSTISAAAATVLSGFFGNQDHVRVTSDVLPGTVRTFASYTDVAKEAGLSRTFAGQHTRLDHESGRVLGHNIAQFVLSHFSVRVPK</sequence>
<dbReference type="PANTHER" id="PTHR34599">
    <property type="entry name" value="PEROXIDASE-RELATED"/>
    <property type="match status" value="1"/>
</dbReference>
<gene>
    <name evidence="2" type="ORF">KSB_38130</name>
</gene>
<dbReference type="Pfam" id="PF01569">
    <property type="entry name" value="PAP2"/>
    <property type="match status" value="1"/>
</dbReference>
<name>A0ABQ3URL1_9CHLR</name>
<dbReference type="InterPro" id="IPR052559">
    <property type="entry name" value="V-haloperoxidase"/>
</dbReference>
<dbReference type="InterPro" id="IPR000326">
    <property type="entry name" value="PAP2/HPO"/>
</dbReference>
<dbReference type="RefSeq" id="WP_201371936.1">
    <property type="nucleotide sequence ID" value="NZ_BNJG01000001.1"/>
</dbReference>
<dbReference type="Gene3D" id="1.10.606.20">
    <property type="match status" value="1"/>
</dbReference>
<evidence type="ECO:0000259" key="1">
    <source>
        <dbReference type="Pfam" id="PF01569"/>
    </source>
</evidence>
<evidence type="ECO:0000313" key="3">
    <source>
        <dbReference type="Proteomes" id="UP000654345"/>
    </source>
</evidence>